<reference evidence="1 2" key="1">
    <citation type="submission" date="2020-08" db="EMBL/GenBank/DDBJ databases">
        <authorList>
            <person name="Koutsovoulos G."/>
            <person name="Danchin GJ E."/>
        </authorList>
    </citation>
    <scope>NUCLEOTIDE SEQUENCE [LARGE SCALE GENOMIC DNA]</scope>
</reference>
<organism evidence="1 2">
    <name type="scientific">Meloidogyne enterolobii</name>
    <name type="common">Root-knot nematode worm</name>
    <name type="synonym">Meloidogyne mayaguensis</name>
    <dbReference type="NCBI Taxonomy" id="390850"/>
    <lineage>
        <taxon>Eukaryota</taxon>
        <taxon>Metazoa</taxon>
        <taxon>Ecdysozoa</taxon>
        <taxon>Nematoda</taxon>
        <taxon>Chromadorea</taxon>
        <taxon>Rhabditida</taxon>
        <taxon>Tylenchina</taxon>
        <taxon>Tylenchomorpha</taxon>
        <taxon>Tylenchoidea</taxon>
        <taxon>Meloidogynidae</taxon>
        <taxon>Meloidogyninae</taxon>
        <taxon>Meloidogyne</taxon>
    </lineage>
</organism>
<comment type="caution">
    <text evidence="1">The sequence shown here is derived from an EMBL/GenBank/DDBJ whole genome shotgun (WGS) entry which is preliminary data.</text>
</comment>
<dbReference type="Proteomes" id="UP000580250">
    <property type="component" value="Unassembled WGS sequence"/>
</dbReference>
<name>A0A6V7UU34_MELEN</name>
<dbReference type="EMBL" id="CAJEWN010000113">
    <property type="protein sequence ID" value="CAD2165847.1"/>
    <property type="molecule type" value="Genomic_DNA"/>
</dbReference>
<sequence length="49" mass="5757">MTYIPDMDTDTDLGIRIRIFPADTDGYPQAFFNICIHIRIHVLVCYIHM</sequence>
<dbReference type="AlphaFoldDB" id="A0A6V7UU34"/>
<accession>A0A6V7UU34</accession>
<evidence type="ECO:0000313" key="1">
    <source>
        <dbReference type="EMBL" id="CAD2165847.1"/>
    </source>
</evidence>
<proteinExistence type="predicted"/>
<gene>
    <name evidence="1" type="ORF">MENT_LOCUS17427</name>
</gene>
<protein>
    <submittedName>
        <fullName evidence="1">Uncharacterized protein</fullName>
    </submittedName>
</protein>
<evidence type="ECO:0000313" key="2">
    <source>
        <dbReference type="Proteomes" id="UP000580250"/>
    </source>
</evidence>